<dbReference type="InterPro" id="IPR049254">
    <property type="entry name" value="Phage_tail_terminator"/>
</dbReference>
<dbReference type="Pfam" id="PF20765">
    <property type="entry name" value="Phage_tail_terminator_8"/>
    <property type="match status" value="1"/>
</dbReference>
<organism evidence="1">
    <name type="scientific">Siphoviridae sp. ctoRD1</name>
    <dbReference type="NCBI Taxonomy" id="2825669"/>
    <lineage>
        <taxon>Viruses</taxon>
        <taxon>Duplodnaviria</taxon>
        <taxon>Heunggongvirae</taxon>
        <taxon>Uroviricota</taxon>
        <taxon>Caudoviricetes</taxon>
    </lineage>
</organism>
<accession>A0A8S5QEG2</accession>
<sequence length="154" mass="16914">MAERWAQMTTDVIKGVAARIYEIMDGHATIYTGEVPQGYEPPCFFIEVLNAATELIVGRRYLETVNLNVSYFAPERDDGTVDHMNLEEIGERLRCALEYIHAAGNLTSGTDISSAEGDGAIHVAVTYAVHTLVPREEIPLMETLTQTPSVKEGG</sequence>
<evidence type="ECO:0000313" key="1">
    <source>
        <dbReference type="EMBL" id="DAE17464.1"/>
    </source>
</evidence>
<reference evidence="1" key="1">
    <citation type="journal article" date="2021" name="Proc. Natl. Acad. Sci. U.S.A.">
        <title>A Catalog of Tens of Thousands of Viruses from Human Metagenomes Reveals Hidden Associations with Chronic Diseases.</title>
        <authorList>
            <person name="Tisza M.J."/>
            <person name="Buck C.B."/>
        </authorList>
    </citation>
    <scope>NUCLEOTIDE SEQUENCE</scope>
    <source>
        <strain evidence="1">CtoRD1</strain>
    </source>
</reference>
<name>A0A8S5QEG2_9CAUD</name>
<dbReference type="EMBL" id="BK015641">
    <property type="protein sequence ID" value="DAE17464.1"/>
    <property type="molecule type" value="Genomic_DNA"/>
</dbReference>
<protein>
    <submittedName>
        <fullName evidence="1">Tail completion protein</fullName>
    </submittedName>
</protein>
<proteinExistence type="predicted"/>